<dbReference type="OrthoDB" id="5193947at2"/>
<keyword evidence="4 7" id="KW-0560">Oxidoreductase</keyword>
<comment type="pathway">
    <text evidence="1">Nucleotide-sugar biosynthesis; UDP-alpha-D-glucuronate biosynthesis; UDP-alpha-D-glucuronate from UDP-alpha-D-glucose: step 1/1.</text>
</comment>
<dbReference type="PANTHER" id="PTHR43750:SF3">
    <property type="entry name" value="UDP-GLUCOSE 6-DEHYDROGENASE TUAD"/>
    <property type="match status" value="1"/>
</dbReference>
<dbReference type="PANTHER" id="PTHR43750">
    <property type="entry name" value="UDP-GLUCOSE 6-DEHYDROGENASE TUAD"/>
    <property type="match status" value="1"/>
</dbReference>
<evidence type="ECO:0000256" key="5">
    <source>
        <dbReference type="ARBA" id="ARBA00023027"/>
    </source>
</evidence>
<dbReference type="Gene3D" id="1.20.5.100">
    <property type="entry name" value="Cytochrome c1, transmembrane anchor, C-terminal"/>
    <property type="match status" value="1"/>
</dbReference>
<dbReference type="Pfam" id="PF03720">
    <property type="entry name" value="UDPG_MGDP_dh_C"/>
    <property type="match status" value="1"/>
</dbReference>
<dbReference type="InterPro" id="IPR028357">
    <property type="entry name" value="UDPglc_DH_bac"/>
</dbReference>
<dbReference type="SUPFAM" id="SSF48179">
    <property type="entry name" value="6-phosphogluconate dehydrogenase C-terminal domain-like"/>
    <property type="match status" value="1"/>
</dbReference>
<dbReference type="STRING" id="683260.SAMN05421874_106144"/>
<feature type="binding site" evidence="9">
    <location>
        <position position="327"/>
    </location>
    <ligand>
        <name>substrate</name>
    </ligand>
</feature>
<comment type="similarity">
    <text evidence="2 7">Belongs to the UDP-glucose/GDP-mannose dehydrogenase family.</text>
</comment>
<dbReference type="EMBL" id="FNFB01000006">
    <property type="protein sequence ID" value="SDK25214.1"/>
    <property type="molecule type" value="Genomic_DNA"/>
</dbReference>
<evidence type="ECO:0000256" key="6">
    <source>
        <dbReference type="ARBA" id="ARBA00047473"/>
    </source>
</evidence>
<dbReference type="InterPro" id="IPR001732">
    <property type="entry name" value="UDP-Glc/GDP-Man_DH_N"/>
</dbReference>
<dbReference type="SUPFAM" id="SSF51735">
    <property type="entry name" value="NAD(P)-binding Rossmann-fold domains"/>
    <property type="match status" value="1"/>
</dbReference>
<dbReference type="RefSeq" id="WP_090763435.1">
    <property type="nucleotide sequence ID" value="NZ_FNFB01000006.1"/>
</dbReference>
<feature type="active site" description="Nucleophile" evidence="8">
    <location>
        <position position="264"/>
    </location>
</feature>
<dbReference type="UniPathway" id="UPA00038">
    <property type="reaction ID" value="UER00491"/>
</dbReference>
<feature type="binding site" evidence="10">
    <location>
        <position position="158"/>
    </location>
    <ligand>
        <name>NAD(+)</name>
        <dbReference type="ChEBI" id="CHEBI:57540"/>
    </ligand>
</feature>
<evidence type="ECO:0000256" key="9">
    <source>
        <dbReference type="PIRSR" id="PIRSR500134-2"/>
    </source>
</evidence>
<dbReference type="InterPro" id="IPR036291">
    <property type="entry name" value="NAD(P)-bd_dom_sf"/>
</dbReference>
<evidence type="ECO:0000259" key="11">
    <source>
        <dbReference type="SMART" id="SM00984"/>
    </source>
</evidence>
<keyword evidence="5 7" id="KW-0520">NAD</keyword>
<dbReference type="InterPro" id="IPR014027">
    <property type="entry name" value="UDP-Glc/GDP-Man_DH_C"/>
</dbReference>
<feature type="binding site" evidence="10">
    <location>
        <position position="32"/>
    </location>
    <ligand>
        <name>NAD(+)</name>
        <dbReference type="ChEBI" id="CHEBI:57540"/>
    </ligand>
</feature>
<feature type="binding site" evidence="10">
    <location>
        <position position="124"/>
    </location>
    <ligand>
        <name>NAD(+)</name>
        <dbReference type="ChEBI" id="CHEBI:57540"/>
    </ligand>
</feature>
<evidence type="ECO:0000256" key="7">
    <source>
        <dbReference type="PIRNR" id="PIRNR000124"/>
    </source>
</evidence>
<protein>
    <recommendedName>
        <fullName evidence="3 7">UDP-glucose 6-dehydrogenase</fullName>
        <ecNumber evidence="3 7">1.1.1.22</ecNumber>
    </recommendedName>
</protein>
<dbReference type="GO" id="GO:0000271">
    <property type="term" value="P:polysaccharide biosynthetic process"/>
    <property type="evidence" value="ECO:0007669"/>
    <property type="project" value="InterPro"/>
</dbReference>
<dbReference type="PIRSF" id="PIRSF500134">
    <property type="entry name" value="UDPglc_DH_bac"/>
    <property type="match status" value="1"/>
</dbReference>
<dbReference type="GO" id="GO:0051287">
    <property type="term" value="F:NAD binding"/>
    <property type="evidence" value="ECO:0007669"/>
    <property type="project" value="InterPro"/>
</dbReference>
<comment type="catalytic activity">
    <reaction evidence="6 7">
        <text>UDP-alpha-D-glucose + 2 NAD(+) + H2O = UDP-alpha-D-glucuronate + 2 NADH + 3 H(+)</text>
        <dbReference type="Rhea" id="RHEA:23596"/>
        <dbReference type="ChEBI" id="CHEBI:15377"/>
        <dbReference type="ChEBI" id="CHEBI:15378"/>
        <dbReference type="ChEBI" id="CHEBI:57540"/>
        <dbReference type="ChEBI" id="CHEBI:57945"/>
        <dbReference type="ChEBI" id="CHEBI:58052"/>
        <dbReference type="ChEBI" id="CHEBI:58885"/>
        <dbReference type="EC" id="1.1.1.22"/>
    </reaction>
</comment>
<dbReference type="SUPFAM" id="SSF52413">
    <property type="entry name" value="UDP-glucose/GDP-mannose dehydrogenase C-terminal domain"/>
    <property type="match status" value="1"/>
</dbReference>
<dbReference type="InterPro" id="IPR014026">
    <property type="entry name" value="UDP-Glc/GDP-Man_DH_dimer"/>
</dbReference>
<dbReference type="Proteomes" id="UP000198683">
    <property type="component" value="Unassembled WGS sequence"/>
</dbReference>
<feature type="binding site" evidence="10">
    <location>
        <position position="267"/>
    </location>
    <ligand>
        <name>NAD(+)</name>
        <dbReference type="ChEBI" id="CHEBI:57540"/>
    </ligand>
</feature>
<dbReference type="PIRSF" id="PIRSF000124">
    <property type="entry name" value="UDPglc_GDPman_dh"/>
    <property type="match status" value="1"/>
</dbReference>
<dbReference type="Pfam" id="PF00984">
    <property type="entry name" value="UDPG_MGDP_dh"/>
    <property type="match status" value="1"/>
</dbReference>
<evidence type="ECO:0000313" key="13">
    <source>
        <dbReference type="Proteomes" id="UP000198683"/>
    </source>
</evidence>
<dbReference type="Pfam" id="PF03721">
    <property type="entry name" value="UDPG_MGDP_dh_N"/>
    <property type="match status" value="1"/>
</dbReference>
<dbReference type="InterPro" id="IPR036220">
    <property type="entry name" value="UDP-Glc/GDP-Man_DH_C_sf"/>
</dbReference>
<accession>A0A1G9AEG0</accession>
<evidence type="ECO:0000313" key="12">
    <source>
        <dbReference type="EMBL" id="SDK25214.1"/>
    </source>
</evidence>
<dbReference type="Gene3D" id="3.40.50.720">
    <property type="entry name" value="NAD(P)-binding Rossmann-like Domain"/>
    <property type="match status" value="2"/>
</dbReference>
<feature type="binding site" evidence="9">
    <location>
        <position position="261"/>
    </location>
    <ligand>
        <name>substrate</name>
    </ligand>
</feature>
<evidence type="ECO:0000256" key="2">
    <source>
        <dbReference type="ARBA" id="ARBA00006601"/>
    </source>
</evidence>
<feature type="binding site" evidence="10">
    <location>
        <position position="334"/>
    </location>
    <ligand>
        <name>NAD(+)</name>
        <dbReference type="ChEBI" id="CHEBI:57540"/>
    </ligand>
</feature>
<keyword evidence="13" id="KW-1185">Reference proteome</keyword>
<feature type="binding site" evidence="9">
    <location>
        <begin position="253"/>
        <end position="257"/>
    </location>
    <ligand>
        <name>substrate</name>
    </ligand>
</feature>
<feature type="binding site" evidence="10">
    <location>
        <position position="37"/>
    </location>
    <ligand>
        <name>NAD(+)</name>
        <dbReference type="ChEBI" id="CHEBI:57540"/>
    </ligand>
</feature>
<dbReference type="NCBIfam" id="TIGR03026">
    <property type="entry name" value="NDP-sugDHase"/>
    <property type="match status" value="1"/>
</dbReference>
<reference evidence="12 13" key="1">
    <citation type="submission" date="2016-10" db="EMBL/GenBank/DDBJ databases">
        <authorList>
            <person name="de Groot N.N."/>
        </authorList>
    </citation>
    <scope>NUCLEOTIDE SEQUENCE [LARGE SCALE GENOMIC DNA]</scope>
    <source>
        <strain evidence="12 13">CGMCC 4.5681</strain>
    </source>
</reference>
<evidence type="ECO:0000256" key="1">
    <source>
        <dbReference type="ARBA" id="ARBA00004701"/>
    </source>
</evidence>
<dbReference type="EC" id="1.1.1.22" evidence="3 7"/>
<feature type="binding site" evidence="9">
    <location>
        <begin position="155"/>
        <end position="158"/>
    </location>
    <ligand>
        <name>substrate</name>
    </ligand>
</feature>
<sequence length="437" mass="46901">MRYRLTVIGTGYLGITHAACMAAMGFEVLGLDVDADKIARLNAGELPIHEPGLEPVLRRGLDSGRLRFTTSYEEVAAFGDVHFVCVGTPQKRGEYAADVSYIDGAVESLAPLLDRACLVVGKSTVPVGTAERLADKLVRLSPVGAAAELAWNPEFLREGFAVQDTLHPDRIVLGVRSERAEKVLREVYEPLGDVPIVVSDFATAELVKTAANAFLATKISFINAMAEVCEAAHADVQLLSKALSYDDRIGGRYLNAGLGFGGGCLPKDIRAFMARAGELGADQALTFLREVDAINMRRRARMVDLARELAGGSFHGCTVGVLGAAFKPDSDDIRDSPALGVAVAIGHQGGRVTVYDPIALDNARKAHPELSYGESAVDAVRGAHVVLLLTEWQEFVELDPEQLGGVVAARRIVDGRNCLDAEAWRSAGWHYRALGRP</sequence>
<dbReference type="GO" id="GO:0003979">
    <property type="term" value="F:UDP-glucose 6-dehydrogenase activity"/>
    <property type="evidence" value="ECO:0007669"/>
    <property type="project" value="UniProtKB-EC"/>
</dbReference>
<feature type="binding site" evidence="9">
    <location>
        <position position="208"/>
    </location>
    <ligand>
        <name>substrate</name>
    </ligand>
</feature>
<dbReference type="SMART" id="SM00984">
    <property type="entry name" value="UDPG_MGDP_dh_C"/>
    <property type="match status" value="1"/>
</dbReference>
<feature type="binding site" evidence="10">
    <location>
        <position position="88"/>
    </location>
    <ligand>
        <name>NAD(+)</name>
        <dbReference type="ChEBI" id="CHEBI:57540"/>
    </ligand>
</feature>
<evidence type="ECO:0000256" key="4">
    <source>
        <dbReference type="ARBA" id="ARBA00023002"/>
    </source>
</evidence>
<feature type="domain" description="UDP-glucose/GDP-mannose dehydrogenase C-terminal" evidence="11">
    <location>
        <begin position="320"/>
        <end position="421"/>
    </location>
</feature>
<organism evidence="12 13">
    <name type="scientific">Nonomuraea maritima</name>
    <dbReference type="NCBI Taxonomy" id="683260"/>
    <lineage>
        <taxon>Bacteria</taxon>
        <taxon>Bacillati</taxon>
        <taxon>Actinomycetota</taxon>
        <taxon>Actinomycetes</taxon>
        <taxon>Streptosporangiales</taxon>
        <taxon>Streptosporangiaceae</taxon>
        <taxon>Nonomuraea</taxon>
    </lineage>
</organism>
<proteinExistence type="inferred from homology"/>
<dbReference type="InterPro" id="IPR017476">
    <property type="entry name" value="UDP-Glc/GDP-Man"/>
</dbReference>
<dbReference type="AlphaFoldDB" id="A0A1G9AEG0"/>
<gene>
    <name evidence="12" type="ORF">SAMN05421874_106144</name>
</gene>
<evidence type="ECO:0000256" key="10">
    <source>
        <dbReference type="PIRSR" id="PIRSR500134-3"/>
    </source>
</evidence>
<evidence type="ECO:0000256" key="8">
    <source>
        <dbReference type="PIRSR" id="PIRSR500134-1"/>
    </source>
</evidence>
<dbReference type="GO" id="GO:0006065">
    <property type="term" value="P:UDP-glucuronate biosynthetic process"/>
    <property type="evidence" value="ECO:0007669"/>
    <property type="project" value="UniProtKB-UniPathway"/>
</dbReference>
<dbReference type="InterPro" id="IPR008927">
    <property type="entry name" value="6-PGluconate_DH-like_C_sf"/>
</dbReference>
<name>A0A1G9AEG0_9ACTN</name>
<evidence type="ECO:0000256" key="3">
    <source>
        <dbReference type="ARBA" id="ARBA00012954"/>
    </source>
</evidence>